<dbReference type="Pfam" id="PF01925">
    <property type="entry name" value="TauE"/>
    <property type="match status" value="1"/>
</dbReference>
<feature type="transmembrane region" description="Helical" evidence="8">
    <location>
        <begin position="90"/>
        <end position="109"/>
    </location>
</feature>
<feature type="transmembrane region" description="Helical" evidence="8">
    <location>
        <begin position="17"/>
        <end position="43"/>
    </location>
</feature>
<evidence type="ECO:0000313" key="10">
    <source>
        <dbReference type="Proteomes" id="UP000534306"/>
    </source>
</evidence>
<dbReference type="PANTHER" id="PTHR30269:SF0">
    <property type="entry name" value="MEMBRANE TRANSPORTER PROTEIN YFCA-RELATED"/>
    <property type="match status" value="1"/>
</dbReference>
<proteinExistence type="inferred from homology"/>
<keyword evidence="7 8" id="KW-0472">Membrane</keyword>
<keyword evidence="4 8" id="KW-1003">Cell membrane</keyword>
<dbReference type="InterPro" id="IPR002781">
    <property type="entry name" value="TM_pro_TauE-like"/>
</dbReference>
<evidence type="ECO:0000256" key="2">
    <source>
        <dbReference type="ARBA" id="ARBA00009142"/>
    </source>
</evidence>
<dbReference type="PANTHER" id="PTHR30269">
    <property type="entry name" value="TRANSMEMBRANE PROTEIN YFCA"/>
    <property type="match status" value="1"/>
</dbReference>
<organism evidence="9 10">
    <name type="scientific">Kribbella sandramycini</name>
    <dbReference type="NCBI Taxonomy" id="60450"/>
    <lineage>
        <taxon>Bacteria</taxon>
        <taxon>Bacillati</taxon>
        <taxon>Actinomycetota</taxon>
        <taxon>Actinomycetes</taxon>
        <taxon>Propionibacteriales</taxon>
        <taxon>Kribbellaceae</taxon>
        <taxon>Kribbella</taxon>
    </lineage>
</organism>
<sequence length="269" mass="27734">MFVCANLWGRSVPDVSLWTLVLLVIVAFAAGWIDAVVGGGGLLQLPAMLLALPGASPAQILSTNKISSLFGTTTSAVTFGVKVRPDKRTVIPLAILAGLGSAAGALVATKIPMTWFKPIVLVLLIGVAIYTALKPSLGARTALRFDGREHYLAACGVGVVIGFYDGAVGPGTGSFLIFALVGLLGYNFLQASAKAKIANVATNLGAIIIFAAHGAPLWRLGLIMGAANMLGGLLGARTAVARGSKFVRVVFLVVVSALILRLGYDVFFG</sequence>
<comment type="similarity">
    <text evidence="2 8">Belongs to the 4-toluene sulfonate uptake permease (TSUP) (TC 2.A.102) family.</text>
</comment>
<dbReference type="InterPro" id="IPR052017">
    <property type="entry name" value="TSUP"/>
</dbReference>
<protein>
    <recommendedName>
        <fullName evidence="8">Probable membrane transporter protein</fullName>
    </recommendedName>
</protein>
<evidence type="ECO:0000256" key="8">
    <source>
        <dbReference type="RuleBase" id="RU363041"/>
    </source>
</evidence>
<feature type="transmembrane region" description="Helical" evidence="8">
    <location>
        <begin position="170"/>
        <end position="189"/>
    </location>
</feature>
<evidence type="ECO:0000256" key="7">
    <source>
        <dbReference type="ARBA" id="ARBA00023136"/>
    </source>
</evidence>
<evidence type="ECO:0000256" key="5">
    <source>
        <dbReference type="ARBA" id="ARBA00022692"/>
    </source>
</evidence>
<comment type="subcellular location">
    <subcellularLocation>
        <location evidence="1 8">Cell membrane</location>
        <topology evidence="1 8">Multi-pass membrane protein</topology>
    </subcellularLocation>
</comment>
<keyword evidence="6 8" id="KW-1133">Transmembrane helix</keyword>
<keyword evidence="5 8" id="KW-0812">Transmembrane</keyword>
<keyword evidence="10" id="KW-1185">Reference proteome</keyword>
<feature type="transmembrane region" description="Helical" evidence="8">
    <location>
        <begin position="220"/>
        <end position="239"/>
    </location>
</feature>
<evidence type="ECO:0000256" key="6">
    <source>
        <dbReference type="ARBA" id="ARBA00022989"/>
    </source>
</evidence>
<evidence type="ECO:0000256" key="3">
    <source>
        <dbReference type="ARBA" id="ARBA00022448"/>
    </source>
</evidence>
<feature type="transmembrane region" description="Helical" evidence="8">
    <location>
        <begin position="246"/>
        <end position="264"/>
    </location>
</feature>
<dbReference type="Proteomes" id="UP000534306">
    <property type="component" value="Unassembled WGS sequence"/>
</dbReference>
<evidence type="ECO:0000256" key="4">
    <source>
        <dbReference type="ARBA" id="ARBA00022475"/>
    </source>
</evidence>
<dbReference type="GO" id="GO:0005886">
    <property type="term" value="C:plasma membrane"/>
    <property type="evidence" value="ECO:0007669"/>
    <property type="project" value="UniProtKB-SubCell"/>
</dbReference>
<reference evidence="9 10" key="1">
    <citation type="submission" date="2020-05" db="EMBL/GenBank/DDBJ databases">
        <title>Genome sequence of Kribbella sandramycini ATCC 39419.</title>
        <authorList>
            <person name="Maclea K.S."/>
            <person name="Fair J.L."/>
        </authorList>
    </citation>
    <scope>NUCLEOTIDE SEQUENCE [LARGE SCALE GENOMIC DNA]</scope>
    <source>
        <strain evidence="9 10">ATCC 39419</strain>
    </source>
</reference>
<dbReference type="AlphaFoldDB" id="A0A7Y4NWS5"/>
<feature type="transmembrane region" description="Helical" evidence="8">
    <location>
        <begin position="196"/>
        <end position="214"/>
    </location>
</feature>
<evidence type="ECO:0000313" key="9">
    <source>
        <dbReference type="EMBL" id="NOL38691.1"/>
    </source>
</evidence>
<evidence type="ECO:0000256" key="1">
    <source>
        <dbReference type="ARBA" id="ARBA00004651"/>
    </source>
</evidence>
<feature type="transmembrane region" description="Helical" evidence="8">
    <location>
        <begin position="115"/>
        <end position="133"/>
    </location>
</feature>
<gene>
    <name evidence="9" type="ORF">HPO96_00375</name>
</gene>
<dbReference type="EMBL" id="JABJRC010000001">
    <property type="protein sequence ID" value="NOL38691.1"/>
    <property type="molecule type" value="Genomic_DNA"/>
</dbReference>
<name>A0A7Y4NWS5_9ACTN</name>
<comment type="caution">
    <text evidence="9">The sequence shown here is derived from an EMBL/GenBank/DDBJ whole genome shotgun (WGS) entry which is preliminary data.</text>
</comment>
<accession>A0A7Y4NWS5</accession>
<keyword evidence="3" id="KW-0813">Transport</keyword>